<feature type="region of interest" description="Disordered" evidence="1">
    <location>
        <begin position="226"/>
        <end position="287"/>
    </location>
</feature>
<feature type="compositionally biased region" description="Basic and acidic residues" evidence="1">
    <location>
        <begin position="237"/>
        <end position="247"/>
    </location>
</feature>
<evidence type="ECO:0000313" key="4">
    <source>
        <dbReference type="Proteomes" id="UP000712281"/>
    </source>
</evidence>
<dbReference type="AlphaFoldDB" id="A0A8S9MKS7"/>
<accession>A0A8S9MKS7</accession>
<evidence type="ECO:0000313" key="2">
    <source>
        <dbReference type="EMBL" id="KAF2592031.1"/>
    </source>
</evidence>
<dbReference type="Proteomes" id="UP000712281">
    <property type="component" value="Unassembled WGS sequence"/>
</dbReference>
<feature type="compositionally biased region" description="Acidic residues" evidence="1">
    <location>
        <begin position="226"/>
        <end position="236"/>
    </location>
</feature>
<protein>
    <submittedName>
        <fullName evidence="3">Uncharacterized protein</fullName>
    </submittedName>
</protein>
<proteinExistence type="predicted"/>
<dbReference type="EMBL" id="QGKW02000007">
    <property type="protein sequence ID" value="KAF2621044.1"/>
    <property type="molecule type" value="Genomic_DNA"/>
</dbReference>
<organism evidence="3 4">
    <name type="scientific">Brassica cretica</name>
    <name type="common">Mustard</name>
    <dbReference type="NCBI Taxonomy" id="69181"/>
    <lineage>
        <taxon>Eukaryota</taxon>
        <taxon>Viridiplantae</taxon>
        <taxon>Streptophyta</taxon>
        <taxon>Embryophyta</taxon>
        <taxon>Tracheophyta</taxon>
        <taxon>Spermatophyta</taxon>
        <taxon>Magnoliopsida</taxon>
        <taxon>eudicotyledons</taxon>
        <taxon>Gunneridae</taxon>
        <taxon>Pentapetalae</taxon>
        <taxon>rosids</taxon>
        <taxon>malvids</taxon>
        <taxon>Brassicales</taxon>
        <taxon>Brassicaceae</taxon>
        <taxon>Brassiceae</taxon>
        <taxon>Brassica</taxon>
    </lineage>
</organism>
<evidence type="ECO:0000313" key="3">
    <source>
        <dbReference type="EMBL" id="KAF2621044.1"/>
    </source>
</evidence>
<evidence type="ECO:0000256" key="1">
    <source>
        <dbReference type="SAM" id="MobiDB-lite"/>
    </source>
</evidence>
<feature type="compositionally biased region" description="Basic and acidic residues" evidence="1">
    <location>
        <begin position="269"/>
        <end position="280"/>
    </location>
</feature>
<gene>
    <name evidence="3" type="ORF">F2Q68_00039890</name>
    <name evidence="2" type="ORF">F2Q70_00039200</name>
</gene>
<dbReference type="EMBL" id="QGKY02000190">
    <property type="protein sequence ID" value="KAF2592031.1"/>
    <property type="molecule type" value="Genomic_DNA"/>
</dbReference>
<reference evidence="3" key="1">
    <citation type="submission" date="2019-12" db="EMBL/GenBank/DDBJ databases">
        <title>Genome sequencing and annotation of Brassica cretica.</title>
        <authorList>
            <person name="Studholme D.J."/>
            <person name="Sarris P.F."/>
        </authorList>
    </citation>
    <scope>NUCLEOTIDE SEQUENCE</scope>
    <source>
        <strain evidence="3">PFS-001/15</strain>
        <strain evidence="2">PFS-102/07</strain>
        <tissue evidence="3">Leaf</tissue>
    </source>
</reference>
<comment type="caution">
    <text evidence="3">The sequence shown here is derived from an EMBL/GenBank/DDBJ whole genome shotgun (WGS) entry which is preliminary data.</text>
</comment>
<sequence>MASDAIMISTDESTVMNWGVVIKTVSEAISKTVAAPEANQMPTQQTGEPTRTYVHSKRHISEIEKSFFTKPYFMDSTLNKVSCPSEILLKASRIRKLWILQSGDFFGPSIYDHRPLQVHSSPTKARPEPKKIRDFKMDILAFKQAQYEEKWSWELKVILNLLKPVKPALDLPYLEHVAFKAPHIILFLDDLVSVHLITSCTTSAHSLLLRFIQPLQPWLVSGTMGDEEQSECDWEQEEKMLSDKESGYEQDQWTDDYSNTDYDDDPDGGEFKPEPPDHYQDNTSSID</sequence>
<name>A0A8S9MKS7_BRACR</name>